<feature type="region of interest" description="Disordered" evidence="1">
    <location>
        <begin position="1"/>
        <end position="31"/>
    </location>
</feature>
<accession>A0ABD2B3J7</accession>
<gene>
    <name evidence="2" type="ORF">V1478_007514</name>
</gene>
<reference evidence="2 3" key="1">
    <citation type="journal article" date="2024" name="Ann. Entomol. Soc. Am.">
        <title>Genomic analyses of the southern and eastern yellowjacket wasps (Hymenoptera: Vespidae) reveal evolutionary signatures of social life.</title>
        <authorList>
            <person name="Catto M.A."/>
            <person name="Caine P.B."/>
            <person name="Orr S.E."/>
            <person name="Hunt B.G."/>
            <person name="Goodisman M.A.D."/>
        </authorList>
    </citation>
    <scope>NUCLEOTIDE SEQUENCE [LARGE SCALE GENOMIC DNA]</scope>
    <source>
        <strain evidence="2">233</strain>
        <tissue evidence="2">Head and thorax</tissue>
    </source>
</reference>
<dbReference type="AlphaFoldDB" id="A0ABD2B3J7"/>
<dbReference type="EMBL" id="JAUDFV010000133">
    <property type="protein sequence ID" value="KAL2727236.1"/>
    <property type="molecule type" value="Genomic_DNA"/>
</dbReference>
<keyword evidence="3" id="KW-1185">Reference proteome</keyword>
<evidence type="ECO:0000313" key="2">
    <source>
        <dbReference type="EMBL" id="KAL2727236.1"/>
    </source>
</evidence>
<sequence>MYDLQRQPPPSHVAMHSSDYATSPEANSTLRSESCLGKGKCISQGSIERIEDEDATVLLRE</sequence>
<comment type="caution">
    <text evidence="2">The sequence shown here is derived from an EMBL/GenBank/DDBJ whole genome shotgun (WGS) entry which is preliminary data.</text>
</comment>
<dbReference type="Proteomes" id="UP001607302">
    <property type="component" value="Unassembled WGS sequence"/>
</dbReference>
<proteinExistence type="predicted"/>
<evidence type="ECO:0000313" key="3">
    <source>
        <dbReference type="Proteomes" id="UP001607302"/>
    </source>
</evidence>
<feature type="compositionally biased region" description="Polar residues" evidence="1">
    <location>
        <begin position="19"/>
        <end position="31"/>
    </location>
</feature>
<evidence type="ECO:0000256" key="1">
    <source>
        <dbReference type="SAM" id="MobiDB-lite"/>
    </source>
</evidence>
<name>A0ABD2B3J7_VESSQ</name>
<organism evidence="2 3">
    <name type="scientific">Vespula squamosa</name>
    <name type="common">Southern yellow jacket</name>
    <name type="synonym">Wasp</name>
    <dbReference type="NCBI Taxonomy" id="30214"/>
    <lineage>
        <taxon>Eukaryota</taxon>
        <taxon>Metazoa</taxon>
        <taxon>Ecdysozoa</taxon>
        <taxon>Arthropoda</taxon>
        <taxon>Hexapoda</taxon>
        <taxon>Insecta</taxon>
        <taxon>Pterygota</taxon>
        <taxon>Neoptera</taxon>
        <taxon>Endopterygota</taxon>
        <taxon>Hymenoptera</taxon>
        <taxon>Apocrita</taxon>
        <taxon>Aculeata</taxon>
        <taxon>Vespoidea</taxon>
        <taxon>Vespidae</taxon>
        <taxon>Vespinae</taxon>
        <taxon>Vespula</taxon>
    </lineage>
</organism>
<protein>
    <submittedName>
        <fullName evidence="2">Uncharacterized protein</fullName>
    </submittedName>
</protein>